<organism evidence="2 3">
    <name type="scientific">Faecousia intestinalis</name>
    <dbReference type="NCBI Taxonomy" id="3133167"/>
    <lineage>
        <taxon>Bacteria</taxon>
        <taxon>Bacillati</taxon>
        <taxon>Bacillota</taxon>
        <taxon>Clostridia</taxon>
        <taxon>Eubacteriales</taxon>
        <taxon>Oscillospiraceae</taxon>
        <taxon>Faecousia</taxon>
    </lineage>
</organism>
<dbReference type="EMBL" id="JBBMFF010000098">
    <property type="protein sequence ID" value="MEQ2509982.1"/>
    <property type="molecule type" value="Genomic_DNA"/>
</dbReference>
<dbReference type="RefSeq" id="WP_349134689.1">
    <property type="nucleotide sequence ID" value="NZ_JBBMFF010000098.1"/>
</dbReference>
<sequence length="211" mass="24391">MKIFLRRVPFFAQQLLGWAYLVFWVLKIVSPEIQVQLSHLPRLVYDLLLFVTLNAFIQVLSALRRRKKATQFLSTLPTQFYETVHTLSAMPIVYLSSAKSRRRPTAVRVGGMFVQPAQQACAENIQTAAELAAQLRNVLQERENKLYADYSEPPQVDFSFRNLGVDVYRIKIRSSDLNSYTELYYSPLGKTKALKERTWFPPVELAPAWFV</sequence>
<protein>
    <submittedName>
        <fullName evidence="2">Uncharacterized protein</fullName>
    </submittedName>
</protein>
<dbReference type="Proteomes" id="UP001491552">
    <property type="component" value="Unassembled WGS sequence"/>
</dbReference>
<feature type="transmembrane region" description="Helical" evidence="1">
    <location>
        <begin position="47"/>
        <end position="63"/>
    </location>
</feature>
<comment type="caution">
    <text evidence="2">The sequence shown here is derived from an EMBL/GenBank/DDBJ whole genome shotgun (WGS) entry which is preliminary data.</text>
</comment>
<name>A0ABV1G3K3_9FIRM</name>
<evidence type="ECO:0000313" key="2">
    <source>
        <dbReference type="EMBL" id="MEQ2509982.1"/>
    </source>
</evidence>
<keyword evidence="1" id="KW-1133">Transmembrane helix</keyword>
<proteinExistence type="predicted"/>
<accession>A0ABV1G3K3</accession>
<keyword evidence="1" id="KW-0472">Membrane</keyword>
<evidence type="ECO:0000313" key="3">
    <source>
        <dbReference type="Proteomes" id="UP001491552"/>
    </source>
</evidence>
<reference evidence="2 3" key="1">
    <citation type="submission" date="2024-03" db="EMBL/GenBank/DDBJ databases">
        <title>Human intestinal bacterial collection.</title>
        <authorList>
            <person name="Pauvert C."/>
            <person name="Hitch T.C.A."/>
            <person name="Clavel T."/>
        </authorList>
    </citation>
    <scope>NUCLEOTIDE SEQUENCE [LARGE SCALE GENOMIC DNA]</scope>
    <source>
        <strain evidence="2 3">CLA-AA-H192</strain>
    </source>
</reference>
<evidence type="ECO:0000256" key="1">
    <source>
        <dbReference type="SAM" id="Phobius"/>
    </source>
</evidence>
<gene>
    <name evidence="2" type="ORF">WMO66_01740</name>
</gene>
<keyword evidence="1" id="KW-0812">Transmembrane</keyword>
<keyword evidence="3" id="KW-1185">Reference proteome</keyword>